<evidence type="ECO:0000313" key="3">
    <source>
        <dbReference type="Proteomes" id="UP000008206"/>
    </source>
</evidence>
<reference evidence="3" key="1">
    <citation type="journal article" date="2011" name="MBio">
        <title>Novel metabolic attributes of the genus Cyanothece, comprising a group of unicellular nitrogen-fixing Cyanobacteria.</title>
        <authorList>
            <person name="Bandyopadhyay A."/>
            <person name="Elvitigala T."/>
            <person name="Welsh E."/>
            <person name="Stockel J."/>
            <person name="Liberton M."/>
            <person name="Min H."/>
            <person name="Sherman L.A."/>
            <person name="Pakrasi H.B."/>
        </authorList>
    </citation>
    <scope>NUCLEOTIDE SEQUENCE [LARGE SCALE GENOMIC DNA]</scope>
    <source>
        <strain evidence="3">PCC 7822</strain>
    </source>
</reference>
<evidence type="ECO:0000313" key="2">
    <source>
        <dbReference type="EMBL" id="ADN16613.1"/>
    </source>
</evidence>
<sequence>MYNPSLQQEPRYEPAKVVPLPDEPSMIEWLTAQGRIIKRDPDEKQVSLEPQDIDLLEIEGDYYDTDDTDDDDFEIEDDDT</sequence>
<dbReference type="InterPro" id="IPR021481">
    <property type="entry name" value="DUF3134"/>
</dbReference>
<name>E0UEP5_GLOV7</name>
<protein>
    <recommendedName>
        <fullName evidence="4">DUF3134 domain-containing protein</fullName>
    </recommendedName>
</protein>
<evidence type="ECO:0008006" key="4">
    <source>
        <dbReference type="Google" id="ProtNLM"/>
    </source>
</evidence>
<dbReference type="HOGENOM" id="CLU_186198_1_0_3"/>
<dbReference type="RefSeq" id="WP_013324653.1">
    <property type="nucleotide sequence ID" value="NC_014501.1"/>
</dbReference>
<proteinExistence type="predicted"/>
<dbReference type="Pfam" id="PF11332">
    <property type="entry name" value="DUF3134"/>
    <property type="match status" value="1"/>
</dbReference>
<dbReference type="OrthoDB" id="542362at2"/>
<dbReference type="EMBL" id="CP002198">
    <property type="protein sequence ID" value="ADN16613.1"/>
    <property type="molecule type" value="Genomic_DNA"/>
</dbReference>
<feature type="compositionally biased region" description="Acidic residues" evidence="1">
    <location>
        <begin position="51"/>
        <end position="80"/>
    </location>
</feature>
<feature type="region of interest" description="Disordered" evidence="1">
    <location>
        <begin position="41"/>
        <end position="80"/>
    </location>
</feature>
<dbReference type="eggNOG" id="ENOG50332FZ">
    <property type="taxonomic scope" value="Bacteria"/>
</dbReference>
<keyword evidence="3" id="KW-1185">Reference proteome</keyword>
<dbReference type="AlphaFoldDB" id="E0UEP5"/>
<dbReference type="Proteomes" id="UP000008206">
    <property type="component" value="Chromosome"/>
</dbReference>
<gene>
    <name evidence="2" type="ordered locus">Cyan7822_4709</name>
</gene>
<evidence type="ECO:0000256" key="1">
    <source>
        <dbReference type="SAM" id="MobiDB-lite"/>
    </source>
</evidence>
<dbReference type="STRING" id="497965.Cyan7822_4709"/>
<accession>E0UEP5</accession>
<organism evidence="2 3">
    <name type="scientific">Gloeothece verrucosa (strain PCC 7822)</name>
    <name type="common">Cyanothece sp. (strain PCC 7822)</name>
    <dbReference type="NCBI Taxonomy" id="497965"/>
    <lineage>
        <taxon>Bacteria</taxon>
        <taxon>Bacillati</taxon>
        <taxon>Cyanobacteriota</taxon>
        <taxon>Cyanophyceae</taxon>
        <taxon>Oscillatoriophycideae</taxon>
        <taxon>Chroococcales</taxon>
        <taxon>Aphanothecaceae</taxon>
        <taxon>Gloeothece</taxon>
        <taxon>Gloeothece verrucosa</taxon>
    </lineage>
</organism>
<dbReference type="KEGG" id="cyj:Cyan7822_4709"/>